<protein>
    <submittedName>
        <fullName evidence="2">Serine/threonine-protein phosphatase</fullName>
    </submittedName>
</protein>
<dbReference type="InterPro" id="IPR036457">
    <property type="entry name" value="PPM-type-like_dom_sf"/>
</dbReference>
<reference evidence="2 3" key="1">
    <citation type="submission" date="2020-05" db="EMBL/GenBank/DDBJ databases">
        <title>Nakamurella sp. DB0629 isolated from air conditioner.</title>
        <authorList>
            <person name="Kim D.H."/>
            <person name="Kim D.-U."/>
        </authorList>
    </citation>
    <scope>NUCLEOTIDE SEQUENCE [LARGE SCALE GENOMIC DNA]</scope>
    <source>
        <strain evidence="2 3">DB0629</strain>
    </source>
</reference>
<dbReference type="SMART" id="SM00332">
    <property type="entry name" value="PP2Cc"/>
    <property type="match status" value="1"/>
</dbReference>
<evidence type="ECO:0000313" key="3">
    <source>
        <dbReference type="Proteomes" id="UP000562984"/>
    </source>
</evidence>
<keyword evidence="3" id="KW-1185">Reference proteome</keyword>
<evidence type="ECO:0000259" key="1">
    <source>
        <dbReference type="PROSITE" id="PS51746"/>
    </source>
</evidence>
<dbReference type="SMART" id="SM00331">
    <property type="entry name" value="PP2C_SIG"/>
    <property type="match status" value="1"/>
</dbReference>
<feature type="domain" description="PPM-type phosphatase" evidence="1">
    <location>
        <begin position="7"/>
        <end position="230"/>
    </location>
</feature>
<dbReference type="PANTHER" id="PTHR47992">
    <property type="entry name" value="PROTEIN PHOSPHATASE"/>
    <property type="match status" value="1"/>
</dbReference>
<dbReference type="Gene3D" id="3.60.40.10">
    <property type="entry name" value="PPM-type phosphatase domain"/>
    <property type="match status" value="1"/>
</dbReference>
<name>A0A849AGK7_9ACTN</name>
<dbReference type="PROSITE" id="PS51746">
    <property type="entry name" value="PPM_2"/>
    <property type="match status" value="1"/>
</dbReference>
<proteinExistence type="predicted"/>
<dbReference type="SUPFAM" id="SSF81606">
    <property type="entry name" value="PP2C-like"/>
    <property type="match status" value="1"/>
</dbReference>
<dbReference type="CDD" id="cd00143">
    <property type="entry name" value="PP2Cc"/>
    <property type="match status" value="1"/>
</dbReference>
<gene>
    <name evidence="2" type="ORF">HKD39_09650</name>
</gene>
<dbReference type="InterPro" id="IPR015655">
    <property type="entry name" value="PP2C"/>
</dbReference>
<dbReference type="Proteomes" id="UP000562984">
    <property type="component" value="Unassembled WGS sequence"/>
</dbReference>
<accession>A0A849AGK7</accession>
<comment type="caution">
    <text evidence="2">The sequence shown here is derived from an EMBL/GenBank/DDBJ whole genome shotgun (WGS) entry which is preliminary data.</text>
</comment>
<dbReference type="AlphaFoldDB" id="A0A849AGK7"/>
<dbReference type="Pfam" id="PF13672">
    <property type="entry name" value="PP2C_2"/>
    <property type="match status" value="1"/>
</dbReference>
<sequence length="277" mass="29676">MRAGQVNWGSATNRGRVRRVNEDAMLALPDVFVVSDGMGGHRAGDVAARTVIDEFAGAHTSADPRDREWVTQRVRRAGRSIRQGSGGGATVVGLVAEPGRWLAFNIGDSRAYACYQGTMQQITTDHSVVQELVDSGELDRAGMRTHPQRHVITRAIGLVGDSHPDFFQLPIREGERLLLCSDGLTNELTEAQIHSVLASQIDPQLAADALVLAAVRAGGRDNVTVVVVDVLAVPGAAASEDTRPRELPVEPLEEDIESTLPMPWAALPVPASRGSSR</sequence>
<dbReference type="InterPro" id="IPR001932">
    <property type="entry name" value="PPM-type_phosphatase-like_dom"/>
</dbReference>
<dbReference type="EMBL" id="JABEND010000004">
    <property type="protein sequence ID" value="NNG35972.1"/>
    <property type="molecule type" value="Genomic_DNA"/>
</dbReference>
<dbReference type="RefSeq" id="WP_171199646.1">
    <property type="nucleotide sequence ID" value="NZ_JABEND010000004.1"/>
</dbReference>
<organism evidence="2 3">
    <name type="scientific">Nakamurella aerolata</name>
    <dbReference type="NCBI Taxonomy" id="1656892"/>
    <lineage>
        <taxon>Bacteria</taxon>
        <taxon>Bacillati</taxon>
        <taxon>Actinomycetota</taxon>
        <taxon>Actinomycetes</taxon>
        <taxon>Nakamurellales</taxon>
        <taxon>Nakamurellaceae</taxon>
        <taxon>Nakamurella</taxon>
    </lineage>
</organism>
<evidence type="ECO:0000313" key="2">
    <source>
        <dbReference type="EMBL" id="NNG35972.1"/>
    </source>
</evidence>
<dbReference type="GO" id="GO:0004722">
    <property type="term" value="F:protein serine/threonine phosphatase activity"/>
    <property type="evidence" value="ECO:0007669"/>
    <property type="project" value="InterPro"/>
</dbReference>